<dbReference type="SUPFAM" id="SSF46785">
    <property type="entry name" value="Winged helix' DNA-binding domain"/>
    <property type="match status" value="1"/>
</dbReference>
<proteinExistence type="inferred from homology"/>
<dbReference type="InterPro" id="IPR036388">
    <property type="entry name" value="WH-like_DNA-bd_sf"/>
</dbReference>
<sequence length="281" mass="31566">MESNDLRIFQVVAYEGSISKAALKMGYVQSNVTLRIKTLEDELGTKLLIRHSKGVSLTPGGEKLLVYADQVIRILDEAVKALKNNDNNNYLKIGATQTIAASIVPKWLSIYSERYSDVSLSLKTDNQRGLIEQLINGELDGAFINSQFTHQNIKSVFTFNEELAIVSSTDIKEVDEVLKKPIIIKNDINCPYRVLLEKWVIANNGNLSRVMEIDSLEAILKCVSDGMGISLLPKSVIKDSNKVYTHELSNEYNKLPINFIIRKDLNVNTLINNFIDVLFES</sequence>
<feature type="domain" description="HTH lysR-type" evidence="5">
    <location>
        <begin position="1"/>
        <end position="58"/>
    </location>
</feature>
<organism evidence="6 7">
    <name type="scientific">Clostridium rhizosphaerae</name>
    <dbReference type="NCBI Taxonomy" id="2803861"/>
    <lineage>
        <taxon>Bacteria</taxon>
        <taxon>Bacillati</taxon>
        <taxon>Bacillota</taxon>
        <taxon>Clostridia</taxon>
        <taxon>Eubacteriales</taxon>
        <taxon>Clostridiaceae</taxon>
        <taxon>Clostridium</taxon>
    </lineage>
</organism>
<name>A0ABS1T4K2_9CLOT</name>
<evidence type="ECO:0000313" key="6">
    <source>
        <dbReference type="EMBL" id="MBL4934259.1"/>
    </source>
</evidence>
<keyword evidence="7" id="KW-1185">Reference proteome</keyword>
<evidence type="ECO:0000256" key="3">
    <source>
        <dbReference type="ARBA" id="ARBA00023125"/>
    </source>
</evidence>
<evidence type="ECO:0000313" key="7">
    <source>
        <dbReference type="Proteomes" id="UP000632377"/>
    </source>
</evidence>
<reference evidence="6 7" key="1">
    <citation type="submission" date="2021-01" db="EMBL/GenBank/DDBJ databases">
        <title>Genome public.</title>
        <authorList>
            <person name="Liu C."/>
            <person name="Sun Q."/>
        </authorList>
    </citation>
    <scope>NUCLEOTIDE SEQUENCE [LARGE SCALE GENOMIC DNA]</scope>
    <source>
        <strain evidence="6 7">YIM B02515</strain>
    </source>
</reference>
<keyword evidence="2" id="KW-0805">Transcription regulation</keyword>
<dbReference type="PROSITE" id="PS50931">
    <property type="entry name" value="HTH_LYSR"/>
    <property type="match status" value="1"/>
</dbReference>
<keyword evidence="4" id="KW-0804">Transcription</keyword>
<dbReference type="InterPro" id="IPR000847">
    <property type="entry name" value="LysR_HTH_N"/>
</dbReference>
<evidence type="ECO:0000259" key="5">
    <source>
        <dbReference type="PROSITE" id="PS50931"/>
    </source>
</evidence>
<keyword evidence="3" id="KW-0238">DNA-binding</keyword>
<dbReference type="SUPFAM" id="SSF53850">
    <property type="entry name" value="Periplasmic binding protein-like II"/>
    <property type="match status" value="1"/>
</dbReference>
<gene>
    <name evidence="6" type="ORF">JK636_00650</name>
</gene>
<dbReference type="Gene3D" id="1.10.10.10">
    <property type="entry name" value="Winged helix-like DNA-binding domain superfamily/Winged helix DNA-binding domain"/>
    <property type="match status" value="1"/>
</dbReference>
<dbReference type="Pfam" id="PF03466">
    <property type="entry name" value="LysR_substrate"/>
    <property type="match status" value="1"/>
</dbReference>
<comment type="caution">
    <text evidence="6">The sequence shown here is derived from an EMBL/GenBank/DDBJ whole genome shotgun (WGS) entry which is preliminary data.</text>
</comment>
<dbReference type="Gene3D" id="3.40.190.290">
    <property type="match status" value="1"/>
</dbReference>
<dbReference type="Proteomes" id="UP000632377">
    <property type="component" value="Unassembled WGS sequence"/>
</dbReference>
<evidence type="ECO:0000256" key="4">
    <source>
        <dbReference type="ARBA" id="ARBA00023163"/>
    </source>
</evidence>
<dbReference type="RefSeq" id="WP_202746906.1">
    <property type="nucleotide sequence ID" value="NZ_JAESWC010000001.1"/>
</dbReference>
<evidence type="ECO:0000256" key="1">
    <source>
        <dbReference type="ARBA" id="ARBA00009437"/>
    </source>
</evidence>
<dbReference type="InterPro" id="IPR036390">
    <property type="entry name" value="WH_DNA-bd_sf"/>
</dbReference>
<dbReference type="PANTHER" id="PTHR30126:SF40">
    <property type="entry name" value="HTH-TYPE TRANSCRIPTIONAL REGULATOR GLTR"/>
    <property type="match status" value="1"/>
</dbReference>
<dbReference type="PANTHER" id="PTHR30126">
    <property type="entry name" value="HTH-TYPE TRANSCRIPTIONAL REGULATOR"/>
    <property type="match status" value="1"/>
</dbReference>
<dbReference type="Pfam" id="PF00126">
    <property type="entry name" value="HTH_1"/>
    <property type="match status" value="1"/>
</dbReference>
<dbReference type="InterPro" id="IPR005119">
    <property type="entry name" value="LysR_subst-bd"/>
</dbReference>
<dbReference type="EMBL" id="JAESWC010000001">
    <property type="protein sequence ID" value="MBL4934259.1"/>
    <property type="molecule type" value="Genomic_DNA"/>
</dbReference>
<evidence type="ECO:0000256" key="2">
    <source>
        <dbReference type="ARBA" id="ARBA00023015"/>
    </source>
</evidence>
<protein>
    <submittedName>
        <fullName evidence="6">LysR family transcriptional regulator</fullName>
    </submittedName>
</protein>
<comment type="similarity">
    <text evidence="1">Belongs to the LysR transcriptional regulatory family.</text>
</comment>
<accession>A0ABS1T4K2</accession>